<comment type="function">
    <text evidence="8">May be involved in fusion of retrograde transport vesicles derived from an endocytic compartment with the Golgi complex.</text>
</comment>
<dbReference type="PANTHER" id="PTHR23137">
    <property type="entry name" value="VESICLE TRANSPORT PROTEIN-RELATED"/>
    <property type="match status" value="1"/>
</dbReference>
<keyword evidence="5 8" id="KW-1133">Transmembrane helix</keyword>
<keyword evidence="6 8" id="KW-0472">Membrane</keyword>
<feature type="transmembrane region" description="Helical" evidence="8">
    <location>
        <begin position="109"/>
        <end position="129"/>
    </location>
</feature>
<evidence type="ECO:0000313" key="9">
    <source>
        <dbReference type="EMBL" id="KAA8499855.1"/>
    </source>
</evidence>
<dbReference type="OrthoDB" id="73614at2759"/>
<dbReference type="InterPro" id="IPR007305">
    <property type="entry name" value="Vesicle_transpt_Got1/SFT2"/>
</dbReference>
<evidence type="ECO:0000313" key="10">
    <source>
        <dbReference type="Proteomes" id="UP000324585"/>
    </source>
</evidence>
<dbReference type="GO" id="GO:0016192">
    <property type="term" value="P:vesicle-mediated transport"/>
    <property type="evidence" value="ECO:0007669"/>
    <property type="project" value="InterPro"/>
</dbReference>
<dbReference type="OMA" id="FAQNIWE"/>
<evidence type="ECO:0000256" key="7">
    <source>
        <dbReference type="ARBA" id="ARBA00025800"/>
    </source>
</evidence>
<dbReference type="EMBL" id="VRMN01000001">
    <property type="protein sequence ID" value="KAA8499855.1"/>
    <property type="molecule type" value="Genomic_DNA"/>
</dbReference>
<evidence type="ECO:0000256" key="6">
    <source>
        <dbReference type="ARBA" id="ARBA00023136"/>
    </source>
</evidence>
<evidence type="ECO:0000256" key="5">
    <source>
        <dbReference type="ARBA" id="ARBA00022989"/>
    </source>
</evidence>
<keyword evidence="3 8" id="KW-0812">Transmembrane</keyword>
<accession>A0A5J4Z945</accession>
<evidence type="ECO:0000256" key="4">
    <source>
        <dbReference type="ARBA" id="ARBA00022927"/>
    </source>
</evidence>
<evidence type="ECO:0000256" key="2">
    <source>
        <dbReference type="ARBA" id="ARBA00022448"/>
    </source>
</evidence>
<dbReference type="Proteomes" id="UP000324585">
    <property type="component" value="Unassembled WGS sequence"/>
</dbReference>
<comment type="subcellular location">
    <subcellularLocation>
        <location evidence="1 8">Membrane</location>
        <topology evidence="1 8">Multi-pass membrane protein</topology>
    </subcellularLocation>
</comment>
<keyword evidence="4 8" id="KW-0653">Protein transport</keyword>
<dbReference type="Pfam" id="PF04178">
    <property type="entry name" value="Got1"/>
    <property type="match status" value="1"/>
</dbReference>
<comment type="caution">
    <text evidence="9">The sequence shown here is derived from an EMBL/GenBank/DDBJ whole genome shotgun (WGS) entry which is preliminary data.</text>
</comment>
<dbReference type="PANTHER" id="PTHR23137:SF6">
    <property type="entry name" value="VESICLE TRANSPORT PROTEIN"/>
    <property type="match status" value="1"/>
</dbReference>
<gene>
    <name evidence="9" type="ORF">FVE85_7440</name>
</gene>
<reference evidence="10" key="1">
    <citation type="journal article" date="2019" name="Nat. Commun.">
        <title>Expansion of phycobilisome linker gene families in mesophilic red algae.</title>
        <authorList>
            <person name="Lee J."/>
            <person name="Kim D."/>
            <person name="Bhattacharya D."/>
            <person name="Yoon H.S."/>
        </authorList>
    </citation>
    <scope>NUCLEOTIDE SEQUENCE [LARGE SCALE GENOMIC DNA]</scope>
    <source>
        <strain evidence="10">CCMP 1328</strain>
    </source>
</reference>
<proteinExistence type="inferred from homology"/>
<dbReference type="InterPro" id="IPR011691">
    <property type="entry name" value="Vesicle_transpt_SFT2"/>
</dbReference>
<comment type="similarity">
    <text evidence="7 8">Belongs to the SFT2 family.</text>
</comment>
<feature type="transmembrane region" description="Helical" evidence="8">
    <location>
        <begin position="141"/>
        <end position="162"/>
    </location>
</feature>
<dbReference type="AlphaFoldDB" id="A0A5J4Z945"/>
<feature type="transmembrane region" description="Helical" evidence="8">
    <location>
        <begin position="168"/>
        <end position="187"/>
    </location>
</feature>
<sequence length="209" mass="22709">MASAMNQFEAGAGSRKEGGLGGMFASFGAQVTGALQSRVEQAQDMLYGEPEEEPYQGHTQALYDEVNEALQMPYWQRVIACVAGMSIGAAMIFISVLFLPMIILRPTKFAMSFTLGNLVCLASICFLVGPSAQLEAMLHPVRATAGMLYITSLLSTLIFAFFAKHARYFLVLVSVIVELGALAWYALSYVPYGRQLIASLIPTLTGTDW</sequence>
<dbReference type="GO" id="GO:0015031">
    <property type="term" value="P:protein transport"/>
    <property type="evidence" value="ECO:0007669"/>
    <property type="project" value="UniProtKB-KW"/>
</dbReference>
<keyword evidence="10" id="KW-1185">Reference proteome</keyword>
<organism evidence="9 10">
    <name type="scientific">Porphyridium purpureum</name>
    <name type="common">Red alga</name>
    <name type="synonym">Porphyridium cruentum</name>
    <dbReference type="NCBI Taxonomy" id="35688"/>
    <lineage>
        <taxon>Eukaryota</taxon>
        <taxon>Rhodophyta</taxon>
        <taxon>Bangiophyceae</taxon>
        <taxon>Porphyridiales</taxon>
        <taxon>Porphyridiaceae</taxon>
        <taxon>Porphyridium</taxon>
    </lineage>
</organism>
<evidence type="ECO:0000256" key="3">
    <source>
        <dbReference type="ARBA" id="ARBA00022692"/>
    </source>
</evidence>
<evidence type="ECO:0000256" key="8">
    <source>
        <dbReference type="RuleBase" id="RU363111"/>
    </source>
</evidence>
<keyword evidence="2 8" id="KW-0813">Transport</keyword>
<dbReference type="GO" id="GO:0005737">
    <property type="term" value="C:cytoplasm"/>
    <property type="evidence" value="ECO:0007669"/>
    <property type="project" value="UniProtKB-ARBA"/>
</dbReference>
<dbReference type="GO" id="GO:0016020">
    <property type="term" value="C:membrane"/>
    <property type="evidence" value="ECO:0007669"/>
    <property type="project" value="UniProtKB-SubCell"/>
</dbReference>
<evidence type="ECO:0000256" key="1">
    <source>
        <dbReference type="ARBA" id="ARBA00004141"/>
    </source>
</evidence>
<feature type="transmembrane region" description="Helical" evidence="8">
    <location>
        <begin position="78"/>
        <end position="103"/>
    </location>
</feature>
<name>A0A5J4Z945_PORPP</name>
<dbReference type="GO" id="GO:0012505">
    <property type="term" value="C:endomembrane system"/>
    <property type="evidence" value="ECO:0007669"/>
    <property type="project" value="UniProtKB-ARBA"/>
</dbReference>
<protein>
    <recommendedName>
        <fullName evidence="8">Vesicle transport protein</fullName>
    </recommendedName>
</protein>